<keyword evidence="10 14" id="KW-0408">Iron</keyword>
<dbReference type="EC" id="3.2.2.31" evidence="4 14"/>
<dbReference type="InterPro" id="IPR011257">
    <property type="entry name" value="DNA_glycosylase"/>
</dbReference>
<keyword evidence="12" id="KW-0234">DNA repair</keyword>
<evidence type="ECO:0000256" key="7">
    <source>
        <dbReference type="ARBA" id="ARBA00022723"/>
    </source>
</evidence>
<evidence type="ECO:0000313" key="16">
    <source>
        <dbReference type="EMBL" id="PVY68120.1"/>
    </source>
</evidence>
<dbReference type="GO" id="GO:0035485">
    <property type="term" value="F:adenine/guanine mispair binding"/>
    <property type="evidence" value="ECO:0007669"/>
    <property type="project" value="TreeGrafter"/>
</dbReference>
<evidence type="ECO:0000256" key="14">
    <source>
        <dbReference type="RuleBase" id="RU365096"/>
    </source>
</evidence>
<dbReference type="InterPro" id="IPR044298">
    <property type="entry name" value="MIG/MutY"/>
</dbReference>
<evidence type="ECO:0000256" key="6">
    <source>
        <dbReference type="ARBA" id="ARBA00022485"/>
    </source>
</evidence>
<evidence type="ECO:0000256" key="12">
    <source>
        <dbReference type="ARBA" id="ARBA00023204"/>
    </source>
</evidence>
<dbReference type="Proteomes" id="UP000246145">
    <property type="component" value="Unassembled WGS sequence"/>
</dbReference>
<organism evidence="16 17">
    <name type="scientific">Pusillimonas noertemannii</name>
    <dbReference type="NCBI Taxonomy" id="305977"/>
    <lineage>
        <taxon>Bacteria</taxon>
        <taxon>Pseudomonadati</taxon>
        <taxon>Pseudomonadota</taxon>
        <taxon>Betaproteobacteria</taxon>
        <taxon>Burkholderiales</taxon>
        <taxon>Alcaligenaceae</taxon>
        <taxon>Pusillimonas</taxon>
    </lineage>
</organism>
<dbReference type="GO" id="GO:0006298">
    <property type="term" value="P:mismatch repair"/>
    <property type="evidence" value="ECO:0007669"/>
    <property type="project" value="TreeGrafter"/>
</dbReference>
<keyword evidence="8 14" id="KW-0227">DNA damage</keyword>
<dbReference type="AlphaFoldDB" id="A0A2U1CQE5"/>
<dbReference type="Pfam" id="PF00633">
    <property type="entry name" value="HHH"/>
    <property type="match status" value="1"/>
</dbReference>
<dbReference type="Pfam" id="PF14815">
    <property type="entry name" value="NUDIX_4"/>
    <property type="match status" value="1"/>
</dbReference>
<dbReference type="PANTHER" id="PTHR42944:SF1">
    <property type="entry name" value="ADENINE DNA GLYCOSYLASE"/>
    <property type="match status" value="1"/>
</dbReference>
<evidence type="ECO:0000256" key="10">
    <source>
        <dbReference type="ARBA" id="ARBA00023004"/>
    </source>
</evidence>
<dbReference type="NCBIfam" id="TIGR01084">
    <property type="entry name" value="mutY"/>
    <property type="match status" value="1"/>
</dbReference>
<dbReference type="InterPro" id="IPR004035">
    <property type="entry name" value="Endouclease-III_FeS-bd_BS"/>
</dbReference>
<dbReference type="GO" id="GO:0051539">
    <property type="term" value="F:4 iron, 4 sulfur cluster binding"/>
    <property type="evidence" value="ECO:0007669"/>
    <property type="project" value="UniProtKB-UniRule"/>
</dbReference>
<evidence type="ECO:0000256" key="11">
    <source>
        <dbReference type="ARBA" id="ARBA00023014"/>
    </source>
</evidence>
<feature type="domain" description="HhH-GPD" evidence="15">
    <location>
        <begin position="48"/>
        <end position="203"/>
    </location>
</feature>
<comment type="function">
    <text evidence="2">Adenine glycosylase active on G-A mispairs. MutY also corrects error-prone DNA synthesis past GO lesions which are due to the oxidatively damaged form of guanine: 7,8-dihydro-8-oxoguanine (8-oxo-dGTP).</text>
</comment>
<dbReference type="InterPro" id="IPR003265">
    <property type="entry name" value="HhH-GPD_domain"/>
</dbReference>
<comment type="catalytic activity">
    <reaction evidence="1 14">
        <text>Hydrolyzes free adenine bases from 7,8-dihydro-8-oxoguanine:adenine mismatched double-stranded DNA, leaving an apurinic site.</text>
        <dbReference type="EC" id="3.2.2.31"/>
    </reaction>
</comment>
<proteinExistence type="inferred from homology"/>
<dbReference type="InterPro" id="IPR004036">
    <property type="entry name" value="Endonuclease-III-like_CS2"/>
</dbReference>
<evidence type="ECO:0000256" key="4">
    <source>
        <dbReference type="ARBA" id="ARBA00012045"/>
    </source>
</evidence>
<dbReference type="STRING" id="1231391.GCA_000308195_03329"/>
<dbReference type="GO" id="GO:0034039">
    <property type="term" value="F:8-oxo-7,8-dihydroguanine DNA N-glycosylase activity"/>
    <property type="evidence" value="ECO:0007669"/>
    <property type="project" value="TreeGrafter"/>
</dbReference>
<dbReference type="Pfam" id="PF00730">
    <property type="entry name" value="HhH-GPD"/>
    <property type="match status" value="1"/>
</dbReference>
<dbReference type="CDD" id="cd03431">
    <property type="entry name" value="NUDIX_DNA_Glycosylase_C-MutY"/>
    <property type="match status" value="1"/>
</dbReference>
<dbReference type="EMBL" id="QEKO01000001">
    <property type="protein sequence ID" value="PVY68120.1"/>
    <property type="molecule type" value="Genomic_DNA"/>
</dbReference>
<dbReference type="SMART" id="SM00525">
    <property type="entry name" value="FES"/>
    <property type="match status" value="1"/>
</dbReference>
<dbReference type="Gene3D" id="1.10.340.30">
    <property type="entry name" value="Hypothetical protein, domain 2"/>
    <property type="match status" value="1"/>
</dbReference>
<evidence type="ECO:0000259" key="15">
    <source>
        <dbReference type="SMART" id="SM00478"/>
    </source>
</evidence>
<reference evidence="16 17" key="1">
    <citation type="submission" date="2018-04" db="EMBL/GenBank/DDBJ databases">
        <title>Genomic Encyclopedia of Type Strains, Phase IV (KMG-IV): sequencing the most valuable type-strain genomes for metagenomic binning, comparative biology and taxonomic classification.</title>
        <authorList>
            <person name="Goeker M."/>
        </authorList>
    </citation>
    <scope>NUCLEOTIDE SEQUENCE [LARGE SCALE GENOMIC DNA]</scope>
    <source>
        <strain evidence="16 17">DSM 10065</strain>
    </source>
</reference>
<dbReference type="SUPFAM" id="SSF48150">
    <property type="entry name" value="DNA-glycosylase"/>
    <property type="match status" value="1"/>
</dbReference>
<keyword evidence="13 14" id="KW-0326">Glycosidase</keyword>
<comment type="similarity">
    <text evidence="3 14">Belongs to the Nth/MutY family.</text>
</comment>
<evidence type="ECO:0000256" key="8">
    <source>
        <dbReference type="ARBA" id="ARBA00022763"/>
    </source>
</evidence>
<evidence type="ECO:0000256" key="1">
    <source>
        <dbReference type="ARBA" id="ARBA00000843"/>
    </source>
</evidence>
<dbReference type="PANTHER" id="PTHR42944">
    <property type="entry name" value="ADENINE DNA GLYCOSYLASE"/>
    <property type="match status" value="1"/>
</dbReference>
<name>A0A2U1CQE5_9BURK</name>
<dbReference type="OrthoDB" id="9802365at2"/>
<dbReference type="GO" id="GO:0046872">
    <property type="term" value="F:metal ion binding"/>
    <property type="evidence" value="ECO:0007669"/>
    <property type="project" value="UniProtKB-UniRule"/>
</dbReference>
<evidence type="ECO:0000313" key="17">
    <source>
        <dbReference type="Proteomes" id="UP000246145"/>
    </source>
</evidence>
<dbReference type="SUPFAM" id="SSF55811">
    <property type="entry name" value="Nudix"/>
    <property type="match status" value="1"/>
</dbReference>
<dbReference type="InterPro" id="IPR023170">
    <property type="entry name" value="HhH_base_excis_C"/>
</dbReference>
<dbReference type="FunFam" id="1.10.340.30:FF:000002">
    <property type="entry name" value="Adenine DNA glycosylase"/>
    <property type="match status" value="1"/>
</dbReference>
<dbReference type="PROSITE" id="PS00764">
    <property type="entry name" value="ENDONUCLEASE_III_1"/>
    <property type="match status" value="1"/>
</dbReference>
<sequence>MPAPVSSAPAGLAGFASVVVQWQGTHGRHGLPWQGTTDPYRIWLSEIMLQQTQVATVIGYYERFLQRFPTIRSLAQASQDEVMPYWAGLGYYARARNLHRCAQVLCESWEGKFPRQAAEIMTLPGIGRSTAAAIAAFAYGERSPIMDGNVKRVFTRYFGIEGETSTRAVEQLLWQTAEQVVQAAPADLDMSAYTQGLMDLGSGVCTRSRPACEACPLAAGCQARAQGRQHELPTPKRRKQQAERQCAVLILEHSGSILLHQRPSSGIWGGLLSLPQFDTAGQLEEACARWGLSLAPEQRMAGLSHTFTHFKLHIEPWLVVWDGSRVMEPEADHVWLPTSQLTQAALPAPVRKILDGLYGQDDLLRSF</sequence>
<dbReference type="SMART" id="SM00478">
    <property type="entry name" value="ENDO3c"/>
    <property type="match status" value="1"/>
</dbReference>
<keyword evidence="11" id="KW-0411">Iron-sulfur</keyword>
<dbReference type="PROSITE" id="PS01155">
    <property type="entry name" value="ENDONUCLEASE_III_2"/>
    <property type="match status" value="1"/>
</dbReference>
<comment type="caution">
    <text evidence="16">The sequence shown here is derived from an EMBL/GenBank/DDBJ whole genome shotgun (WGS) entry which is preliminary data.</text>
</comment>
<evidence type="ECO:0000256" key="5">
    <source>
        <dbReference type="ARBA" id="ARBA00022023"/>
    </source>
</evidence>
<keyword evidence="7" id="KW-0479">Metal-binding</keyword>
<dbReference type="InterPro" id="IPR005760">
    <property type="entry name" value="A/G_AdeGlyc_MutY"/>
</dbReference>
<evidence type="ECO:0000256" key="13">
    <source>
        <dbReference type="ARBA" id="ARBA00023295"/>
    </source>
</evidence>
<keyword evidence="9" id="KW-0378">Hydrolase</keyword>
<evidence type="ECO:0000256" key="9">
    <source>
        <dbReference type="ARBA" id="ARBA00022801"/>
    </source>
</evidence>
<dbReference type="Gene3D" id="1.10.1670.10">
    <property type="entry name" value="Helix-hairpin-Helix base-excision DNA repair enzymes (C-terminal)"/>
    <property type="match status" value="1"/>
</dbReference>
<keyword evidence="17" id="KW-1185">Reference proteome</keyword>
<protein>
    <recommendedName>
        <fullName evidence="5 14">Adenine DNA glycosylase</fullName>
        <ecNumber evidence="4 14">3.2.2.31</ecNumber>
    </recommendedName>
</protein>
<evidence type="ECO:0000256" key="2">
    <source>
        <dbReference type="ARBA" id="ARBA00002933"/>
    </source>
</evidence>
<dbReference type="InterPro" id="IPR029119">
    <property type="entry name" value="MutY_C"/>
</dbReference>
<dbReference type="InterPro" id="IPR003651">
    <property type="entry name" value="Endonuclease3_FeS-loop_motif"/>
</dbReference>
<dbReference type="InterPro" id="IPR015797">
    <property type="entry name" value="NUDIX_hydrolase-like_dom_sf"/>
</dbReference>
<dbReference type="GO" id="GO:0000701">
    <property type="term" value="F:purine-specific mismatch base pair DNA N-glycosylase activity"/>
    <property type="evidence" value="ECO:0007669"/>
    <property type="project" value="UniProtKB-EC"/>
</dbReference>
<gene>
    <name evidence="16" type="ORF">C7440_0509</name>
</gene>
<keyword evidence="6" id="KW-0004">4Fe-4S</keyword>
<accession>A0A2U1CQE5</accession>
<dbReference type="InterPro" id="IPR000445">
    <property type="entry name" value="HhH_motif"/>
</dbReference>
<dbReference type="Gene3D" id="3.90.79.10">
    <property type="entry name" value="Nucleoside Triphosphate Pyrophosphohydrolase"/>
    <property type="match status" value="1"/>
</dbReference>
<dbReference type="RefSeq" id="WP_116517362.1">
    <property type="nucleotide sequence ID" value="NZ_JACCEX010000001.1"/>
</dbReference>
<dbReference type="GO" id="GO:0032357">
    <property type="term" value="F:oxidized purine DNA binding"/>
    <property type="evidence" value="ECO:0007669"/>
    <property type="project" value="TreeGrafter"/>
</dbReference>
<evidence type="ECO:0000256" key="3">
    <source>
        <dbReference type="ARBA" id="ARBA00008343"/>
    </source>
</evidence>
<dbReference type="GO" id="GO:0006284">
    <property type="term" value="P:base-excision repair"/>
    <property type="evidence" value="ECO:0007669"/>
    <property type="project" value="UniProtKB-UniRule"/>
</dbReference>
<comment type="cofactor">
    <cofactor evidence="14">
        <name>[4Fe-4S] cluster</name>
        <dbReference type="ChEBI" id="CHEBI:49883"/>
    </cofactor>
    <text evidence="14">Binds 1 [4Fe-4S] cluster.</text>
</comment>
<dbReference type="CDD" id="cd00056">
    <property type="entry name" value="ENDO3c"/>
    <property type="match status" value="1"/>
</dbReference>